<feature type="coiled-coil region" evidence="1">
    <location>
        <begin position="64"/>
        <end position="91"/>
    </location>
</feature>
<evidence type="ECO:0000313" key="3">
    <source>
        <dbReference type="Proteomes" id="UP000319342"/>
    </source>
</evidence>
<dbReference type="Pfam" id="PF13432">
    <property type="entry name" value="TPR_16"/>
    <property type="match status" value="1"/>
</dbReference>
<dbReference type="OrthoDB" id="240178at2"/>
<protein>
    <submittedName>
        <fullName evidence="2">Tetratricopeptide repeat protein</fullName>
    </submittedName>
</protein>
<dbReference type="EMBL" id="CP036290">
    <property type="protein sequence ID" value="QDU84904.1"/>
    <property type="molecule type" value="Genomic_DNA"/>
</dbReference>
<dbReference type="InterPro" id="IPR011990">
    <property type="entry name" value="TPR-like_helical_dom_sf"/>
</dbReference>
<proteinExistence type="predicted"/>
<dbReference type="SUPFAM" id="SSF48452">
    <property type="entry name" value="TPR-like"/>
    <property type="match status" value="2"/>
</dbReference>
<dbReference type="Gene3D" id="1.25.40.10">
    <property type="entry name" value="Tetratricopeptide repeat domain"/>
    <property type="match status" value="3"/>
</dbReference>
<sequence length="1043" mass="114259">MLWISRERSEHDVGCGAGGRRGTGSRAALGSVLGGLLLSSAAVGATAVASTVPSGSPTSTERGLEARQDDFDDLEALLAEERAAADDLRRRGRWSEAETALRVLIDDAREEGEDDWRSRAVLARLDLDRGEQEAALAGALAVLEGAPDDLARKAGGPDPELTRAATVRLEALFELGRTDELATELARITELGFEPGRSAQVDRAAGALMIEAGERAAGEARLASAVRAASSAGTGWLDLVAGGRAARASGELSTAADLFVRASRDAGREPQILTELADLYLEADGEVASEAAAARNPGPLLREARQRNPNSERTLLSLIELYRLNWRRSLLESDDLVRELLDVRPRSIDGLLAAAQGELLLGNLAEAREHVARAAELAPERRAVRAFQASLAAVGGDPAAARPLLDELAAQDPSDSGPERQVGTHLVDLYRFTEGRSLLEAAVERDPDDYRAWTALGRARANTGDVEGGRAALERAESTAALRQDAVRSNLSRVLAIVDEQFVEYTDGELTFAWRERGADVLELYLVPFYAAARVELSERYGYSTGPVRIEVFDRHADFSVRSTGFEGFPALGVCFGPVVTAVSPLSSLKGQFSWARTGYHEFTHVVHLGLSHNKCPRWVTEGLATWEEVRKNPSWTRNMRQDLVDARANGTIFPVRELNAAFRGPRVIFGYYQGGLLCDMLIARYGFGSMLELLARFDEGADLDTALVGVFERTPEQLDVEFAEYVDEHLAEVRLEPTWDIARLASRWLTLPRTAPTEAREREVWEQRWLDLGFAAWQADRRADAEEALRVIGALADQGSVPPRALFLRSQLALGDGDMKRGTALLERFVEAGGEDFRARLALAELSRAAGKLEDTERHLLAAEAAFPGHPDAALAAELALGRLLEELGRLDDAMAARARWTRYNADDLPVRMDLARWHASKDRHAEAARLYEEANDIDPFLRILHLEWGRSLERTGRYAEALREVEAWERVLRFERSNPPAAGAPAGVELEKFEEAEVEVLRARALFGLGREVEAREATARAVELAPDALRVRRLVEEFGA</sequence>
<organism evidence="2 3">
    <name type="scientific">Rohdeia mirabilis</name>
    <dbReference type="NCBI Taxonomy" id="2528008"/>
    <lineage>
        <taxon>Bacteria</taxon>
        <taxon>Pseudomonadati</taxon>
        <taxon>Planctomycetota</taxon>
        <taxon>Planctomycetia</taxon>
        <taxon>Planctomycetia incertae sedis</taxon>
        <taxon>Rohdeia</taxon>
    </lineage>
</organism>
<gene>
    <name evidence="2" type="ORF">Pla163_20230</name>
</gene>
<dbReference type="AlphaFoldDB" id="A0A518D0B5"/>
<reference evidence="2 3" key="1">
    <citation type="submission" date="2019-02" db="EMBL/GenBank/DDBJ databases">
        <title>Deep-cultivation of Planctomycetes and their phenomic and genomic characterization uncovers novel biology.</title>
        <authorList>
            <person name="Wiegand S."/>
            <person name="Jogler M."/>
            <person name="Boedeker C."/>
            <person name="Pinto D."/>
            <person name="Vollmers J."/>
            <person name="Rivas-Marin E."/>
            <person name="Kohn T."/>
            <person name="Peeters S.H."/>
            <person name="Heuer A."/>
            <person name="Rast P."/>
            <person name="Oberbeckmann S."/>
            <person name="Bunk B."/>
            <person name="Jeske O."/>
            <person name="Meyerdierks A."/>
            <person name="Storesund J.E."/>
            <person name="Kallscheuer N."/>
            <person name="Luecker S."/>
            <person name="Lage O.M."/>
            <person name="Pohl T."/>
            <person name="Merkel B.J."/>
            <person name="Hornburger P."/>
            <person name="Mueller R.-W."/>
            <person name="Bruemmer F."/>
            <person name="Labrenz M."/>
            <person name="Spormann A.M."/>
            <person name="Op den Camp H."/>
            <person name="Overmann J."/>
            <person name="Amann R."/>
            <person name="Jetten M.S.M."/>
            <person name="Mascher T."/>
            <person name="Medema M.H."/>
            <person name="Devos D.P."/>
            <person name="Kaster A.-K."/>
            <person name="Ovreas L."/>
            <person name="Rohde M."/>
            <person name="Galperin M.Y."/>
            <person name="Jogler C."/>
        </authorList>
    </citation>
    <scope>NUCLEOTIDE SEQUENCE [LARGE SCALE GENOMIC DNA]</scope>
    <source>
        <strain evidence="2 3">Pla163</strain>
    </source>
</reference>
<dbReference type="Proteomes" id="UP000319342">
    <property type="component" value="Chromosome"/>
</dbReference>
<evidence type="ECO:0000313" key="2">
    <source>
        <dbReference type="EMBL" id="QDU84904.1"/>
    </source>
</evidence>
<name>A0A518D0B5_9BACT</name>
<accession>A0A518D0B5</accession>
<keyword evidence="3" id="KW-1185">Reference proteome</keyword>
<dbReference type="RefSeq" id="WP_145187260.1">
    <property type="nucleotide sequence ID" value="NZ_CP036290.1"/>
</dbReference>
<evidence type="ECO:0000256" key="1">
    <source>
        <dbReference type="SAM" id="Coils"/>
    </source>
</evidence>
<keyword evidence="1" id="KW-0175">Coiled coil</keyword>